<dbReference type="CDD" id="cd17917">
    <property type="entry name" value="DEXHc_RHA-like"/>
    <property type="match status" value="1"/>
</dbReference>
<evidence type="ECO:0000256" key="2">
    <source>
        <dbReference type="ARBA" id="ARBA00022801"/>
    </source>
</evidence>
<evidence type="ECO:0000256" key="4">
    <source>
        <dbReference type="ARBA" id="ARBA00022840"/>
    </source>
</evidence>
<dbReference type="InterPro" id="IPR014001">
    <property type="entry name" value="Helicase_ATP-bd"/>
</dbReference>
<dbReference type="EMBL" id="DVOG01000006">
    <property type="protein sequence ID" value="HIV03551.1"/>
    <property type="molecule type" value="Genomic_DNA"/>
</dbReference>
<keyword evidence="4" id="KW-0067">ATP-binding</keyword>
<dbReference type="Pfam" id="PF21010">
    <property type="entry name" value="HA2_C"/>
    <property type="match status" value="1"/>
</dbReference>
<dbReference type="PROSITE" id="PS51192">
    <property type="entry name" value="HELICASE_ATP_BIND_1"/>
    <property type="match status" value="1"/>
</dbReference>
<dbReference type="InterPro" id="IPR013689">
    <property type="entry name" value="RNA_helicase_ATP-dep_HrpB_C"/>
</dbReference>
<dbReference type="InterPro" id="IPR007502">
    <property type="entry name" value="Helicase-assoc_dom"/>
</dbReference>
<dbReference type="PANTHER" id="PTHR43519:SF1">
    <property type="entry name" value="ATP-DEPENDENT RNA HELICASE HRPB"/>
    <property type="match status" value="1"/>
</dbReference>
<dbReference type="Proteomes" id="UP000886812">
    <property type="component" value="Unassembled WGS sequence"/>
</dbReference>
<dbReference type="Pfam" id="PF04408">
    <property type="entry name" value="WHD_HA2"/>
    <property type="match status" value="1"/>
</dbReference>
<evidence type="ECO:0000256" key="3">
    <source>
        <dbReference type="ARBA" id="ARBA00022806"/>
    </source>
</evidence>
<dbReference type="GO" id="GO:0004386">
    <property type="term" value="F:helicase activity"/>
    <property type="evidence" value="ECO:0007669"/>
    <property type="project" value="UniProtKB-KW"/>
</dbReference>
<evidence type="ECO:0000259" key="5">
    <source>
        <dbReference type="PROSITE" id="PS51192"/>
    </source>
</evidence>
<reference evidence="7" key="1">
    <citation type="submission" date="2020-10" db="EMBL/GenBank/DDBJ databases">
        <authorList>
            <person name="Gilroy R."/>
        </authorList>
    </citation>
    <scope>NUCLEOTIDE SEQUENCE</scope>
    <source>
        <strain evidence="7">10669</strain>
    </source>
</reference>
<evidence type="ECO:0000313" key="8">
    <source>
        <dbReference type="Proteomes" id="UP000886812"/>
    </source>
</evidence>
<dbReference type="CDD" id="cd18791">
    <property type="entry name" value="SF2_C_RHA"/>
    <property type="match status" value="1"/>
</dbReference>
<gene>
    <name evidence="7" type="ORF">IAC75_00135</name>
</gene>
<keyword evidence="2" id="KW-0378">Hydrolase</keyword>
<dbReference type="SMART" id="SM00487">
    <property type="entry name" value="DEXDc"/>
    <property type="match status" value="1"/>
</dbReference>
<dbReference type="Gene3D" id="3.40.50.300">
    <property type="entry name" value="P-loop containing nucleotide triphosphate hydrolases"/>
    <property type="match status" value="2"/>
</dbReference>
<dbReference type="Pfam" id="PF08482">
    <property type="entry name" value="HrpB_C"/>
    <property type="match status" value="1"/>
</dbReference>
<dbReference type="SUPFAM" id="SSF52540">
    <property type="entry name" value="P-loop containing nucleoside triphosphate hydrolases"/>
    <property type="match status" value="1"/>
</dbReference>
<dbReference type="Pfam" id="PF00270">
    <property type="entry name" value="DEAD"/>
    <property type="match status" value="1"/>
</dbReference>
<dbReference type="Gene3D" id="1.20.120.1080">
    <property type="match status" value="1"/>
</dbReference>
<accession>A0A9D1T1B6</accession>
<organism evidence="7 8">
    <name type="scientific">Candidatus Spyradosoma merdigallinarum</name>
    <dbReference type="NCBI Taxonomy" id="2840950"/>
    <lineage>
        <taxon>Bacteria</taxon>
        <taxon>Pseudomonadati</taxon>
        <taxon>Verrucomicrobiota</taxon>
        <taxon>Opitutia</taxon>
        <taxon>Opitutia incertae sedis</taxon>
        <taxon>Candidatus Spyradosoma</taxon>
    </lineage>
</organism>
<dbReference type="InterPro" id="IPR001650">
    <property type="entry name" value="Helicase_C-like"/>
</dbReference>
<name>A0A9D1T1B6_9BACT</name>
<dbReference type="InterPro" id="IPR010225">
    <property type="entry name" value="HrpB"/>
</dbReference>
<evidence type="ECO:0000313" key="7">
    <source>
        <dbReference type="EMBL" id="HIV03551.1"/>
    </source>
</evidence>
<dbReference type="InterPro" id="IPR048333">
    <property type="entry name" value="HA2_WH"/>
</dbReference>
<comment type="caution">
    <text evidence="7">The sequence shown here is derived from an EMBL/GenBank/DDBJ whole genome shotgun (WGS) entry which is preliminary data.</text>
</comment>
<dbReference type="PROSITE" id="PS51194">
    <property type="entry name" value="HELICASE_CTER"/>
    <property type="match status" value="1"/>
</dbReference>
<dbReference type="GO" id="GO:0005524">
    <property type="term" value="F:ATP binding"/>
    <property type="evidence" value="ECO:0007669"/>
    <property type="project" value="UniProtKB-KW"/>
</dbReference>
<feature type="domain" description="Helicase ATP-binding" evidence="5">
    <location>
        <begin position="18"/>
        <end position="185"/>
    </location>
</feature>
<dbReference type="InterPro" id="IPR027417">
    <property type="entry name" value="P-loop_NTPase"/>
</dbReference>
<evidence type="ECO:0000259" key="6">
    <source>
        <dbReference type="PROSITE" id="PS51194"/>
    </source>
</evidence>
<dbReference type="AlphaFoldDB" id="A0A9D1T1B6"/>
<keyword evidence="3 7" id="KW-0347">Helicase</keyword>
<dbReference type="GO" id="GO:0016787">
    <property type="term" value="F:hydrolase activity"/>
    <property type="evidence" value="ECO:0007669"/>
    <property type="project" value="UniProtKB-KW"/>
</dbReference>
<keyword evidence="1" id="KW-0547">Nucleotide-binding</keyword>
<proteinExistence type="predicted"/>
<dbReference type="SMART" id="SM00490">
    <property type="entry name" value="HELICc"/>
    <property type="match status" value="1"/>
</dbReference>
<feature type="domain" description="Helicase C-terminal" evidence="6">
    <location>
        <begin position="224"/>
        <end position="391"/>
    </location>
</feature>
<dbReference type="Pfam" id="PF00271">
    <property type="entry name" value="Helicase_C"/>
    <property type="match status" value="1"/>
</dbReference>
<protein>
    <submittedName>
        <fullName evidence="7">ATP-dependent RNA helicase</fullName>
    </submittedName>
</protein>
<reference evidence="7" key="2">
    <citation type="journal article" date="2021" name="PeerJ">
        <title>Extensive microbial diversity within the chicken gut microbiome revealed by metagenomics and culture.</title>
        <authorList>
            <person name="Gilroy R."/>
            <person name="Ravi A."/>
            <person name="Getino M."/>
            <person name="Pursley I."/>
            <person name="Horton D.L."/>
            <person name="Alikhan N.F."/>
            <person name="Baker D."/>
            <person name="Gharbi K."/>
            <person name="Hall N."/>
            <person name="Watson M."/>
            <person name="Adriaenssens E.M."/>
            <person name="Foster-Nyarko E."/>
            <person name="Jarju S."/>
            <person name="Secka A."/>
            <person name="Antonio M."/>
            <person name="Oren A."/>
            <person name="Chaudhuri R.R."/>
            <person name="La Ragione R."/>
            <person name="Hildebrand F."/>
            <person name="Pallen M.J."/>
        </authorList>
    </citation>
    <scope>NUCLEOTIDE SEQUENCE</scope>
    <source>
        <strain evidence="7">10669</strain>
    </source>
</reference>
<dbReference type="InterPro" id="IPR011545">
    <property type="entry name" value="DEAD/DEAH_box_helicase_dom"/>
</dbReference>
<dbReference type="SMART" id="SM00847">
    <property type="entry name" value="HA2"/>
    <property type="match status" value="1"/>
</dbReference>
<dbReference type="PIRSF" id="PIRSF005496">
    <property type="entry name" value="ATP_hel_hrpB"/>
    <property type="match status" value="1"/>
</dbReference>
<dbReference type="GO" id="GO:0003676">
    <property type="term" value="F:nucleic acid binding"/>
    <property type="evidence" value="ECO:0007669"/>
    <property type="project" value="InterPro"/>
</dbReference>
<dbReference type="PANTHER" id="PTHR43519">
    <property type="entry name" value="ATP-DEPENDENT RNA HELICASE HRPB"/>
    <property type="match status" value="1"/>
</dbReference>
<evidence type="ECO:0000256" key="1">
    <source>
        <dbReference type="ARBA" id="ARBA00022741"/>
    </source>
</evidence>
<sequence length="872" mass="96090">MEASKENLPVLGLRERLKTACSRSRRVVLQAPTGSGKSTQIPQMLLDDGLVPAGRQIVVLQPRRLPTRMLAARIARERGTPLGGEVGYRIRFDRIESADTRIVFVTEGLLLRQLLGGKGAGAEKIGAVVFDEFHERHLHSDLTLALALELQRTTRPDLLVVVMSATLDTEALAQWLAPCETLTAQGRVFPIEIEYFSAPPSAAGTRFRNGFLPRPAVWDCAAAAFRKAFREEPEGDFLVFMPGVYEITKTIAAIAGTPEGARCAVFPLYGELSAEAQDRAVAPAPAGTRKVVVATNVAETSLTIPGVRVVIDSGLARVACYDPRRGINTLLIENISRSSADQRAGRAGRTAPGRCIRLWTKSAQESRPARDVPEVRRVELSEALLLLKAGGVEDLGAFPWFEKPDAVSLENSLALLRELGALDAAGALTRTGAAMARFPLHPRFSRMMIAARELGCLPQIAAVAALEQGRDVMLELADGRLAEKREALLGECADSDFFLRLKLLGMAREKGFEADFCRRLGIHAGAARQADRLAAQFLRIAEGVFARERSAGNAPQEKRFPTEEAVRRCLLLGFVSQLARRVDAGTLRCRLVHGRRGELRRGSAVRRAELFVAAEVEEIQTRGDVTVFLSMATAVEEAWLEEYFPDGFGQRDSVSFDPAQRRVLTRRERVFRGLTLASAELPDAPSDAAARLLAEEVLAGRLALEKWGAEEEAWIRKVNFAAKHCPELGISPIDAEGRRMLVEEICLGATAYRDIREKPVRKTLRGWLSREQEAAMDALLPDAVSLPRKRHPAKISYTEDCEAVIGATVQELYDCPGEKLRICGGRVPLVVEVQSPARRTVQRTADIDAFWKTSYERVKKDLKGRYPKHEWR</sequence>